<accession>A0A8H7ZV38</accession>
<dbReference type="InterPro" id="IPR011989">
    <property type="entry name" value="ARM-like"/>
</dbReference>
<proteinExistence type="inferred from homology"/>
<evidence type="ECO:0000313" key="7">
    <source>
        <dbReference type="EMBL" id="KAG5460198.1"/>
    </source>
</evidence>
<dbReference type="InterPro" id="IPR026739">
    <property type="entry name" value="AP_beta"/>
</dbReference>
<dbReference type="OrthoDB" id="10254310at2759"/>
<protein>
    <submittedName>
        <fullName evidence="7">Adaptin N terminal region-domain-containing protein</fullName>
    </submittedName>
</protein>
<dbReference type="GO" id="GO:0016192">
    <property type="term" value="P:vesicle-mediated transport"/>
    <property type="evidence" value="ECO:0007669"/>
    <property type="project" value="InterPro"/>
</dbReference>
<dbReference type="PANTHER" id="PTHR11134">
    <property type="entry name" value="ADAPTOR COMPLEX SUBUNIT BETA FAMILY MEMBER"/>
    <property type="match status" value="1"/>
</dbReference>
<dbReference type="AlphaFoldDB" id="A0A8H7ZV38"/>
<dbReference type="EMBL" id="JAEFCI010005597">
    <property type="protein sequence ID" value="KAG5460198.1"/>
    <property type="molecule type" value="Genomic_DNA"/>
</dbReference>
<dbReference type="GO" id="GO:0006886">
    <property type="term" value="P:intracellular protein transport"/>
    <property type="evidence" value="ECO:0007669"/>
    <property type="project" value="InterPro"/>
</dbReference>
<organism evidence="7 8">
    <name type="scientific">Olpidium bornovanus</name>
    <dbReference type="NCBI Taxonomy" id="278681"/>
    <lineage>
        <taxon>Eukaryota</taxon>
        <taxon>Fungi</taxon>
        <taxon>Fungi incertae sedis</taxon>
        <taxon>Olpidiomycota</taxon>
        <taxon>Olpidiomycotina</taxon>
        <taxon>Olpidiomycetes</taxon>
        <taxon>Olpidiales</taxon>
        <taxon>Olpidiaceae</taxon>
        <taxon>Olpidium</taxon>
    </lineage>
</organism>
<dbReference type="InterPro" id="IPR002553">
    <property type="entry name" value="Clathrin/coatomer_adapt-like_N"/>
</dbReference>
<comment type="subcellular location">
    <subcellularLocation>
        <location evidence="1">Endomembrane system</location>
    </subcellularLocation>
</comment>
<reference evidence="7 8" key="1">
    <citation type="journal article" name="Sci. Rep.">
        <title>Genome-scale phylogenetic analyses confirm Olpidium as the closest living zoosporic fungus to the non-flagellated, terrestrial fungi.</title>
        <authorList>
            <person name="Chang Y."/>
            <person name="Rochon D."/>
            <person name="Sekimoto S."/>
            <person name="Wang Y."/>
            <person name="Chovatia M."/>
            <person name="Sandor L."/>
            <person name="Salamov A."/>
            <person name="Grigoriev I.V."/>
            <person name="Stajich J.E."/>
            <person name="Spatafora J.W."/>
        </authorList>
    </citation>
    <scope>NUCLEOTIDE SEQUENCE [LARGE SCALE GENOMIC DNA]</scope>
    <source>
        <strain evidence="7">S191</strain>
    </source>
</reference>
<dbReference type="SUPFAM" id="SSF48371">
    <property type="entry name" value="ARM repeat"/>
    <property type="match status" value="1"/>
</dbReference>
<evidence type="ECO:0000259" key="6">
    <source>
        <dbReference type="Pfam" id="PF01602"/>
    </source>
</evidence>
<dbReference type="Proteomes" id="UP000673691">
    <property type="component" value="Unassembled WGS sequence"/>
</dbReference>
<dbReference type="Gene3D" id="1.25.10.10">
    <property type="entry name" value="Leucine-rich Repeat Variant"/>
    <property type="match status" value="1"/>
</dbReference>
<sequence length="286" mass="31052">MSAADYLAGMGHNAAKAAARLSERASKALIEGSRAAGLDGQAHYFETSEEKLREIRKTLESTNDRDKLDGLQRLTAVCGSAGQTRDELPESPTRQMVSKGRNVSEFFPNVVKNVASTNLQVRKLVYIYLLRYAEQEPDLALLSVNTFQKDLTDPSPIIRAMALRVMSGIRVPVICPIVLLGIKRLSTDFSPYVRRTAARAIGKCYSLAPELKEGLVEIIVEMLRDKSTLAIGSVVTAFGEVLLAERCDDRPPPPSTPLPFSAVVAVATVNAVVTVDAAVVLDAKRL</sequence>
<comment type="caution">
    <text evidence="7">The sequence shown here is derived from an EMBL/GenBank/DDBJ whole genome shotgun (WGS) entry which is preliminary data.</text>
</comment>
<name>A0A8H7ZV38_9FUNG</name>
<keyword evidence="4" id="KW-0653">Protein transport</keyword>
<evidence type="ECO:0000256" key="5">
    <source>
        <dbReference type="ARBA" id="ARBA00023136"/>
    </source>
</evidence>
<evidence type="ECO:0000256" key="3">
    <source>
        <dbReference type="ARBA" id="ARBA00022448"/>
    </source>
</evidence>
<evidence type="ECO:0000256" key="2">
    <source>
        <dbReference type="ARBA" id="ARBA00006613"/>
    </source>
</evidence>
<dbReference type="Pfam" id="PF01602">
    <property type="entry name" value="Adaptin_N"/>
    <property type="match status" value="1"/>
</dbReference>
<comment type="similarity">
    <text evidence="2">Belongs to the adaptor complexes large subunit family.</text>
</comment>
<keyword evidence="8" id="KW-1185">Reference proteome</keyword>
<gene>
    <name evidence="7" type="ORF">BJ554DRAFT_7786</name>
</gene>
<evidence type="ECO:0000313" key="8">
    <source>
        <dbReference type="Proteomes" id="UP000673691"/>
    </source>
</evidence>
<keyword evidence="3" id="KW-0813">Transport</keyword>
<feature type="domain" description="Clathrin/coatomer adaptor adaptin-like N-terminal" evidence="6">
    <location>
        <begin position="96"/>
        <end position="250"/>
    </location>
</feature>
<dbReference type="GO" id="GO:0030117">
    <property type="term" value="C:membrane coat"/>
    <property type="evidence" value="ECO:0007669"/>
    <property type="project" value="InterPro"/>
</dbReference>
<dbReference type="InterPro" id="IPR016024">
    <property type="entry name" value="ARM-type_fold"/>
</dbReference>
<evidence type="ECO:0000256" key="4">
    <source>
        <dbReference type="ARBA" id="ARBA00022927"/>
    </source>
</evidence>
<dbReference type="GO" id="GO:0012505">
    <property type="term" value="C:endomembrane system"/>
    <property type="evidence" value="ECO:0007669"/>
    <property type="project" value="UniProtKB-SubCell"/>
</dbReference>
<evidence type="ECO:0000256" key="1">
    <source>
        <dbReference type="ARBA" id="ARBA00004308"/>
    </source>
</evidence>
<keyword evidence="5" id="KW-0472">Membrane</keyword>